<name>A0A9W5Y1N5_9CLOT</name>
<keyword evidence="2" id="KW-0547">Nucleotide-binding</keyword>
<gene>
    <name evidence="5" type="ORF">CFOLD11_18290</name>
</gene>
<dbReference type="Gene3D" id="3.40.50.300">
    <property type="entry name" value="P-loop containing nucleotide triphosphate hydrolases"/>
    <property type="match status" value="4"/>
</dbReference>
<comment type="similarity">
    <text evidence="1">Belongs to the CbxX/CfxQ family.</text>
</comment>
<sequence>MAKNNSNKEPLKPTNMLRILFPEIQVVDYIKENGILNKEMFKKSQKAASKSVTNATSTVGKKAAQTVSNAVKSTEQAINHVENSVGSSKNVVKEMAKNTTEAINSVSKSINNVANTKATNTTNTVLNTESNSVSASKVDKTRDELDKAFDNVEHTLSDYVLGQKEYISRLCVAFKRPFVYGDTDGVKNTIFLTGPKGSGKHLSVKAITRFLKEEKVLKKSGVFTLDLANYKLEKDADNLFLTDLYNGLYGQEPVVVFDNFDKCHASVLDTITKLVIDEKLKLNKRYMDQTDSMIDVTGKGNLTLNTTDEIQANGKYLVFITEKSEEKIRTMFSSKFMQKVYDIISTIALTDANLSIITKAILEDYKVKINNNLGINIDFKESVLKHVVKNSSKSEGAHSLKAYVEENIYAPMVELQLTKKISKDKAYYLSEEDNTLILNSGSEKTQLASVIKKADTEGIEELNKELDNVIGLDSVKTFIKTLQDNIKVQNLRKNQGASEAKISLHMIFTGNPGTGKTTMARIMARYLKALGYLSSGHLVEVSRNDLVGQYVGETAQKTMAKVNSAMGGVLFIDEAYSLARDNNDVFGIEAVDSLVKAVEDNRDNLVVILAGYTKEMEDFLKTNSGLKSRFNHNVEFPDYTPKELLQISKVLAKSNGYKFEEALDEQLITLYEGKQIKGKNDSGNGRLARNIIEQAIANQSKRLAAIDTKDISKDDMNTLTVSDFGFDKKVDFDLEAELSKVIGLNEVKNFVRDLEKQLIAKEKRKKLGINVESSQSLNMIFTGNPGTGKTTVARLIADLMKKMGILKSGQVIETDRSGLVGQYSGESTKKATEVFKSALGGVLFIDEAYAIMSSENDPLGKEAVDVLVKLVEDFREDIIVILAGYDKEMGEFLDTNSGLKSRFPLKISFSDYNLDELLLIGKSMIKGKGFVLAGNAEDELRTSIDEEKRKGGAQAGNGRMVRNIVEKAIRTQSSRIADLEDFDEKAVVLLTEEDFGVSTAQNESFDLEAKLKDVIGLEEVKDFVRSLQAQLRIKKQRKALGLPSDDSQTLHMIFKGNPGTGKTTMARIIGEVLYSLGVLKDKKFVETDRSGLVAGYVGQTAIKTKEKIDAALGGILFIDEAYALAQDAGSNSGFGKEAIDTLVKGMDDNRENLLVILAGYSEDMDNFLEVNPGLKSRFANIIEFKDYSVQDLLDIADIVFRNKGYVLTEAARNKMKTIFEDASKVSAFGNGRYVRNLFEKAVRNQAVRLENIENLTKEHLVTIEEVDVSAVSL</sequence>
<dbReference type="GO" id="GO:0005524">
    <property type="term" value="F:ATP binding"/>
    <property type="evidence" value="ECO:0007669"/>
    <property type="project" value="UniProtKB-KW"/>
</dbReference>
<keyword evidence="6" id="KW-1185">Reference proteome</keyword>
<feature type="domain" description="AAA+ ATPase" evidence="4">
    <location>
        <begin position="775"/>
        <end position="913"/>
    </location>
</feature>
<dbReference type="InterPro" id="IPR003959">
    <property type="entry name" value="ATPase_AAA_core"/>
</dbReference>
<comment type="caution">
    <text evidence="5">The sequence shown here is derived from an EMBL/GenBank/DDBJ whole genome shotgun (WGS) entry which is preliminary data.</text>
</comment>
<dbReference type="CDD" id="cd00009">
    <property type="entry name" value="AAA"/>
    <property type="match status" value="3"/>
</dbReference>
<feature type="domain" description="AAA+ ATPase" evidence="4">
    <location>
        <begin position="502"/>
        <end position="640"/>
    </location>
</feature>
<proteinExistence type="inferred from homology"/>
<evidence type="ECO:0000256" key="2">
    <source>
        <dbReference type="ARBA" id="ARBA00022741"/>
    </source>
</evidence>
<dbReference type="EMBL" id="BQXY01000002">
    <property type="protein sequence ID" value="GKU25003.1"/>
    <property type="molecule type" value="Genomic_DNA"/>
</dbReference>
<feature type="domain" description="AAA+ ATPase" evidence="4">
    <location>
        <begin position="1048"/>
        <end position="1188"/>
    </location>
</feature>
<dbReference type="InterPro" id="IPR003593">
    <property type="entry name" value="AAA+_ATPase"/>
</dbReference>
<feature type="domain" description="AAA+ ATPase" evidence="4">
    <location>
        <begin position="186"/>
        <end position="317"/>
    </location>
</feature>
<dbReference type="Proteomes" id="UP001057868">
    <property type="component" value="Unassembled WGS sequence"/>
</dbReference>
<reference evidence="5" key="1">
    <citation type="journal article" date="2023" name="Int. J. Syst. Evol. Microbiol.">
        <title>&lt;i&gt;Clostridium folliculivorans&lt;/i&gt; sp. nov., isolated from soil samples of an organic paddy in Japan.</title>
        <authorList>
            <person name="Tazawa J."/>
            <person name="Kobayashi H."/>
            <person name="Tanizawa Y."/>
            <person name="Uchino A."/>
            <person name="Tanaka F."/>
            <person name="Urashima Y."/>
            <person name="Miura S."/>
            <person name="Sakamoto M."/>
            <person name="Ohkuma M."/>
            <person name="Tohno M."/>
        </authorList>
    </citation>
    <scope>NUCLEOTIDE SEQUENCE</scope>
    <source>
        <strain evidence="5">D1-1</strain>
    </source>
</reference>
<dbReference type="InterPro" id="IPR027417">
    <property type="entry name" value="P-loop_NTPase"/>
</dbReference>
<dbReference type="InterPro" id="IPR000641">
    <property type="entry name" value="CbxX/CfxQ"/>
</dbReference>
<dbReference type="FunFam" id="3.40.50.300:FF:000216">
    <property type="entry name" value="Type VII secretion ATPase EccA"/>
    <property type="match status" value="3"/>
</dbReference>
<accession>A0A9W5Y1N5</accession>
<dbReference type="AlphaFoldDB" id="A0A9W5Y1N5"/>
<dbReference type="Gene3D" id="1.10.8.60">
    <property type="match status" value="2"/>
</dbReference>
<dbReference type="GO" id="GO:0016887">
    <property type="term" value="F:ATP hydrolysis activity"/>
    <property type="evidence" value="ECO:0007669"/>
    <property type="project" value="InterPro"/>
</dbReference>
<evidence type="ECO:0000313" key="5">
    <source>
        <dbReference type="EMBL" id="GKU25003.1"/>
    </source>
</evidence>
<dbReference type="SMART" id="SM00382">
    <property type="entry name" value="AAA"/>
    <property type="match status" value="4"/>
</dbReference>
<dbReference type="SUPFAM" id="SSF52540">
    <property type="entry name" value="P-loop containing nucleoside triphosphate hydrolases"/>
    <property type="match status" value="4"/>
</dbReference>
<protein>
    <recommendedName>
        <fullName evidence="4">AAA+ ATPase domain-containing protein</fullName>
    </recommendedName>
</protein>
<dbReference type="Pfam" id="PF17866">
    <property type="entry name" value="AAA_lid_6"/>
    <property type="match status" value="3"/>
</dbReference>
<evidence type="ECO:0000256" key="1">
    <source>
        <dbReference type="ARBA" id="ARBA00010378"/>
    </source>
</evidence>
<dbReference type="PRINTS" id="PR00819">
    <property type="entry name" value="CBXCFQXSUPER"/>
</dbReference>
<dbReference type="PANTHER" id="PTHR43392:SF2">
    <property type="entry name" value="AAA-TYPE ATPASE FAMILY PROTEIN _ ANKYRIN REPEAT FAMILY PROTEIN"/>
    <property type="match status" value="1"/>
</dbReference>
<dbReference type="Pfam" id="PF00004">
    <property type="entry name" value="AAA"/>
    <property type="match status" value="3"/>
</dbReference>
<organism evidence="5 6">
    <name type="scientific">Clostridium folliculivorans</name>
    <dbReference type="NCBI Taxonomy" id="2886038"/>
    <lineage>
        <taxon>Bacteria</taxon>
        <taxon>Bacillati</taxon>
        <taxon>Bacillota</taxon>
        <taxon>Clostridia</taxon>
        <taxon>Eubacteriales</taxon>
        <taxon>Clostridiaceae</taxon>
        <taxon>Clostridium</taxon>
    </lineage>
</organism>
<dbReference type="RefSeq" id="WP_261851975.1">
    <property type="nucleotide sequence ID" value="NZ_BQXY01000002.1"/>
</dbReference>
<keyword evidence="3" id="KW-0067">ATP-binding</keyword>
<dbReference type="InterPro" id="IPR041627">
    <property type="entry name" value="AAA_lid_6"/>
</dbReference>
<dbReference type="PANTHER" id="PTHR43392">
    <property type="entry name" value="AAA-TYPE ATPASE FAMILY PROTEIN / ANKYRIN REPEAT FAMILY PROTEIN"/>
    <property type="match status" value="1"/>
</dbReference>
<dbReference type="InterPro" id="IPR050773">
    <property type="entry name" value="CbxX/CfxQ_RuBisCO_ESX"/>
</dbReference>
<evidence type="ECO:0000259" key="4">
    <source>
        <dbReference type="SMART" id="SM00382"/>
    </source>
</evidence>
<evidence type="ECO:0000256" key="3">
    <source>
        <dbReference type="ARBA" id="ARBA00022840"/>
    </source>
</evidence>
<evidence type="ECO:0000313" key="6">
    <source>
        <dbReference type="Proteomes" id="UP001057868"/>
    </source>
</evidence>